<name>A0ABQ5BN30_9ASTR</name>
<reference evidence="1" key="2">
    <citation type="submission" date="2022-01" db="EMBL/GenBank/DDBJ databases">
        <authorList>
            <person name="Yamashiro T."/>
            <person name="Shiraishi A."/>
            <person name="Satake H."/>
            <person name="Nakayama K."/>
        </authorList>
    </citation>
    <scope>NUCLEOTIDE SEQUENCE</scope>
</reference>
<dbReference type="EMBL" id="BQNB010013340">
    <property type="protein sequence ID" value="GJT14774.1"/>
    <property type="molecule type" value="Genomic_DNA"/>
</dbReference>
<gene>
    <name evidence="1" type="ORF">Tco_0873480</name>
</gene>
<organism evidence="1 2">
    <name type="scientific">Tanacetum coccineum</name>
    <dbReference type="NCBI Taxonomy" id="301880"/>
    <lineage>
        <taxon>Eukaryota</taxon>
        <taxon>Viridiplantae</taxon>
        <taxon>Streptophyta</taxon>
        <taxon>Embryophyta</taxon>
        <taxon>Tracheophyta</taxon>
        <taxon>Spermatophyta</taxon>
        <taxon>Magnoliopsida</taxon>
        <taxon>eudicotyledons</taxon>
        <taxon>Gunneridae</taxon>
        <taxon>Pentapetalae</taxon>
        <taxon>asterids</taxon>
        <taxon>campanulids</taxon>
        <taxon>Asterales</taxon>
        <taxon>Asteraceae</taxon>
        <taxon>Asteroideae</taxon>
        <taxon>Anthemideae</taxon>
        <taxon>Anthemidinae</taxon>
        <taxon>Tanacetum</taxon>
    </lineage>
</organism>
<sequence length="177" mass="20525">MERSNSPPMWKRYDRLYQNQIPSPSLTPFGDVIFYSLEEACLLFLANMPMIQPSPEVEYAYYDLEGTILLLYILLLEFLPQNSDPHANTKSWKYLTEKSTIAWKLSDIKGINPEFCSHKILMEATMKPAVHIRAGFIQRSMSPCKKEVEKLLEAGLIYPISDSPWVSPVQLYQRMEE</sequence>
<evidence type="ECO:0000313" key="1">
    <source>
        <dbReference type="EMBL" id="GJT14774.1"/>
    </source>
</evidence>
<proteinExistence type="predicted"/>
<dbReference type="Proteomes" id="UP001151760">
    <property type="component" value="Unassembled WGS sequence"/>
</dbReference>
<accession>A0ABQ5BN30</accession>
<protein>
    <submittedName>
        <fullName evidence="1">Uncharacterized protein</fullName>
    </submittedName>
</protein>
<comment type="caution">
    <text evidence="1">The sequence shown here is derived from an EMBL/GenBank/DDBJ whole genome shotgun (WGS) entry which is preliminary data.</text>
</comment>
<reference evidence="1" key="1">
    <citation type="journal article" date="2022" name="Int. J. Mol. Sci.">
        <title>Draft Genome of Tanacetum Coccineum: Genomic Comparison of Closely Related Tanacetum-Family Plants.</title>
        <authorList>
            <person name="Yamashiro T."/>
            <person name="Shiraishi A."/>
            <person name="Nakayama K."/>
            <person name="Satake H."/>
        </authorList>
    </citation>
    <scope>NUCLEOTIDE SEQUENCE</scope>
</reference>
<dbReference type="Gene3D" id="3.10.10.10">
    <property type="entry name" value="HIV Type 1 Reverse Transcriptase, subunit A, domain 1"/>
    <property type="match status" value="1"/>
</dbReference>
<evidence type="ECO:0000313" key="2">
    <source>
        <dbReference type="Proteomes" id="UP001151760"/>
    </source>
</evidence>
<keyword evidence="2" id="KW-1185">Reference proteome</keyword>